<evidence type="ECO:0000256" key="2">
    <source>
        <dbReference type="SAM" id="SignalP"/>
    </source>
</evidence>
<organism evidence="3 4">
    <name type="scientific">Rhipicephalus sanguineus</name>
    <name type="common">Brown dog tick</name>
    <name type="synonym">Ixodes sanguineus</name>
    <dbReference type="NCBI Taxonomy" id="34632"/>
    <lineage>
        <taxon>Eukaryota</taxon>
        <taxon>Metazoa</taxon>
        <taxon>Ecdysozoa</taxon>
        <taxon>Arthropoda</taxon>
        <taxon>Chelicerata</taxon>
        <taxon>Arachnida</taxon>
        <taxon>Acari</taxon>
        <taxon>Parasitiformes</taxon>
        <taxon>Ixodida</taxon>
        <taxon>Ixodoidea</taxon>
        <taxon>Ixodidae</taxon>
        <taxon>Rhipicephalinae</taxon>
        <taxon>Rhipicephalus</taxon>
        <taxon>Rhipicephalus</taxon>
    </lineage>
</organism>
<feature type="region of interest" description="Disordered" evidence="1">
    <location>
        <begin position="59"/>
        <end position="106"/>
    </location>
</feature>
<feature type="compositionally biased region" description="Polar residues" evidence="1">
    <location>
        <begin position="59"/>
        <end position="79"/>
    </location>
</feature>
<keyword evidence="2" id="KW-0732">Signal</keyword>
<proteinExistence type="predicted"/>
<accession>A0A9D4PFY8</accession>
<feature type="chain" id="PRO_5038898630" evidence="2">
    <location>
        <begin position="26"/>
        <end position="323"/>
    </location>
</feature>
<reference evidence="3" key="1">
    <citation type="journal article" date="2020" name="Cell">
        <title>Large-Scale Comparative Analyses of Tick Genomes Elucidate Their Genetic Diversity and Vector Capacities.</title>
        <authorList>
            <consortium name="Tick Genome and Microbiome Consortium (TIGMIC)"/>
            <person name="Jia N."/>
            <person name="Wang J."/>
            <person name="Shi W."/>
            <person name="Du L."/>
            <person name="Sun Y."/>
            <person name="Zhan W."/>
            <person name="Jiang J.F."/>
            <person name="Wang Q."/>
            <person name="Zhang B."/>
            <person name="Ji P."/>
            <person name="Bell-Sakyi L."/>
            <person name="Cui X.M."/>
            <person name="Yuan T.T."/>
            <person name="Jiang B.G."/>
            <person name="Yang W.F."/>
            <person name="Lam T.T."/>
            <person name="Chang Q.C."/>
            <person name="Ding S.J."/>
            <person name="Wang X.J."/>
            <person name="Zhu J.G."/>
            <person name="Ruan X.D."/>
            <person name="Zhao L."/>
            <person name="Wei J.T."/>
            <person name="Ye R.Z."/>
            <person name="Que T.C."/>
            <person name="Du C.H."/>
            <person name="Zhou Y.H."/>
            <person name="Cheng J.X."/>
            <person name="Dai P.F."/>
            <person name="Guo W.B."/>
            <person name="Han X.H."/>
            <person name="Huang E.J."/>
            <person name="Li L.F."/>
            <person name="Wei W."/>
            <person name="Gao Y.C."/>
            <person name="Liu J.Z."/>
            <person name="Shao H.Z."/>
            <person name="Wang X."/>
            <person name="Wang C.C."/>
            <person name="Yang T.C."/>
            <person name="Huo Q.B."/>
            <person name="Li W."/>
            <person name="Chen H.Y."/>
            <person name="Chen S.E."/>
            <person name="Zhou L.G."/>
            <person name="Ni X.B."/>
            <person name="Tian J.H."/>
            <person name="Sheng Y."/>
            <person name="Liu T."/>
            <person name="Pan Y.S."/>
            <person name="Xia L.Y."/>
            <person name="Li J."/>
            <person name="Zhao F."/>
            <person name="Cao W.C."/>
        </authorList>
    </citation>
    <scope>NUCLEOTIDE SEQUENCE</scope>
    <source>
        <strain evidence="3">Rsan-2018</strain>
    </source>
</reference>
<sequence>MASQPLMHAILLNALPIELRHLAAASKSSPEPYGDFCAAELACYSHTYRPLRWSREFQASPSSQRALPTGPQPSLEQDLTSPATTPPTSRPATSALIPAPEHPPDVVQEVPATIGQSTERSVFSTASAHGPSGASSPTSAAHDTSETSGSTTATSLRALESAMERDIVTPAIRPPIAEASPAMMSNETVFSSTSTLSASCKHQPTSFSKSPAADVQAHAQLWPNVRDAATMTENPEDHPPGPSHVEQQTAYALPATQAETHLPPRTRALLHLLNNVILRLEQQRLPVPPKRLITPRLVAPRLSAAHDSRLVCTLHGRQCSSCS</sequence>
<comment type="caution">
    <text evidence="3">The sequence shown here is derived from an EMBL/GenBank/DDBJ whole genome shotgun (WGS) entry which is preliminary data.</text>
</comment>
<dbReference type="AlphaFoldDB" id="A0A9D4PFY8"/>
<evidence type="ECO:0000256" key="1">
    <source>
        <dbReference type="SAM" id="MobiDB-lite"/>
    </source>
</evidence>
<reference evidence="3" key="2">
    <citation type="submission" date="2021-09" db="EMBL/GenBank/DDBJ databases">
        <authorList>
            <person name="Jia N."/>
            <person name="Wang J."/>
            <person name="Shi W."/>
            <person name="Du L."/>
            <person name="Sun Y."/>
            <person name="Zhan W."/>
            <person name="Jiang J."/>
            <person name="Wang Q."/>
            <person name="Zhang B."/>
            <person name="Ji P."/>
            <person name="Sakyi L.B."/>
            <person name="Cui X."/>
            <person name="Yuan T."/>
            <person name="Jiang B."/>
            <person name="Yang W."/>
            <person name="Lam T.T.-Y."/>
            <person name="Chang Q."/>
            <person name="Ding S."/>
            <person name="Wang X."/>
            <person name="Zhu J."/>
            <person name="Ruan X."/>
            <person name="Zhao L."/>
            <person name="Wei J."/>
            <person name="Que T."/>
            <person name="Du C."/>
            <person name="Cheng J."/>
            <person name="Dai P."/>
            <person name="Han X."/>
            <person name="Huang E."/>
            <person name="Gao Y."/>
            <person name="Liu J."/>
            <person name="Shao H."/>
            <person name="Ye R."/>
            <person name="Li L."/>
            <person name="Wei W."/>
            <person name="Wang X."/>
            <person name="Wang C."/>
            <person name="Huo Q."/>
            <person name="Li W."/>
            <person name="Guo W."/>
            <person name="Chen H."/>
            <person name="Chen S."/>
            <person name="Zhou L."/>
            <person name="Zhou L."/>
            <person name="Ni X."/>
            <person name="Tian J."/>
            <person name="Zhou Y."/>
            <person name="Sheng Y."/>
            <person name="Liu T."/>
            <person name="Pan Y."/>
            <person name="Xia L."/>
            <person name="Li J."/>
            <person name="Zhao F."/>
            <person name="Cao W."/>
        </authorList>
    </citation>
    <scope>NUCLEOTIDE SEQUENCE</scope>
    <source>
        <strain evidence="3">Rsan-2018</strain>
        <tissue evidence="3">Larvae</tissue>
    </source>
</reference>
<dbReference type="Proteomes" id="UP000821837">
    <property type="component" value="Chromosome 8"/>
</dbReference>
<feature type="region of interest" description="Disordered" evidence="1">
    <location>
        <begin position="119"/>
        <end position="152"/>
    </location>
</feature>
<evidence type="ECO:0000313" key="3">
    <source>
        <dbReference type="EMBL" id="KAH7939151.1"/>
    </source>
</evidence>
<keyword evidence="4" id="KW-1185">Reference proteome</keyword>
<name>A0A9D4PFY8_RHISA</name>
<protein>
    <submittedName>
        <fullName evidence="3">Uncharacterized protein</fullName>
    </submittedName>
</protein>
<feature type="compositionally biased region" description="Low complexity" evidence="1">
    <location>
        <begin position="124"/>
        <end position="152"/>
    </location>
</feature>
<dbReference type="EMBL" id="JABSTV010001254">
    <property type="protein sequence ID" value="KAH7939151.1"/>
    <property type="molecule type" value="Genomic_DNA"/>
</dbReference>
<feature type="signal peptide" evidence="2">
    <location>
        <begin position="1"/>
        <end position="25"/>
    </location>
</feature>
<gene>
    <name evidence="3" type="ORF">HPB52_007582</name>
</gene>
<evidence type="ECO:0000313" key="4">
    <source>
        <dbReference type="Proteomes" id="UP000821837"/>
    </source>
</evidence>